<dbReference type="RefSeq" id="WP_322723832.1">
    <property type="nucleotide sequence ID" value="NZ_VJZC01000023.1"/>
</dbReference>
<organism evidence="2 3">
    <name type="scientific">Streptomyces spongiae</name>
    <dbReference type="NCBI Taxonomy" id="565072"/>
    <lineage>
        <taxon>Bacteria</taxon>
        <taxon>Bacillati</taxon>
        <taxon>Actinomycetota</taxon>
        <taxon>Actinomycetes</taxon>
        <taxon>Kitasatosporales</taxon>
        <taxon>Streptomycetaceae</taxon>
        <taxon>Streptomyces</taxon>
    </lineage>
</organism>
<dbReference type="AlphaFoldDB" id="A0A5N8XC65"/>
<evidence type="ECO:0000256" key="1">
    <source>
        <dbReference type="SAM" id="Phobius"/>
    </source>
</evidence>
<protein>
    <submittedName>
        <fullName evidence="2">Uncharacterized protein</fullName>
    </submittedName>
</protein>
<reference evidence="2 3" key="1">
    <citation type="submission" date="2019-07" db="EMBL/GenBank/DDBJ databases">
        <title>New species of Amycolatopsis and Streptomyces.</title>
        <authorList>
            <person name="Duangmal K."/>
            <person name="Teo W.F.A."/>
            <person name="Lipun K."/>
        </authorList>
    </citation>
    <scope>NUCLEOTIDE SEQUENCE [LARGE SCALE GENOMIC DNA]</scope>
    <source>
        <strain evidence="2 3">NBRC 106415</strain>
    </source>
</reference>
<feature type="transmembrane region" description="Helical" evidence="1">
    <location>
        <begin position="39"/>
        <end position="62"/>
    </location>
</feature>
<comment type="caution">
    <text evidence="2">The sequence shown here is derived from an EMBL/GenBank/DDBJ whole genome shotgun (WGS) entry which is preliminary data.</text>
</comment>
<sequence length="73" mass="7567">MKYDVLQVLGMALLVLGGQGAIRQLVHHDDTGLLGRLPGGFAAGITVYVVAVAVGAVVAGWARNKAKAVRLRS</sequence>
<accession>A0A5N8XC65</accession>
<evidence type="ECO:0000313" key="3">
    <source>
        <dbReference type="Proteomes" id="UP000400924"/>
    </source>
</evidence>
<gene>
    <name evidence="2" type="ORF">FNH08_06215</name>
</gene>
<evidence type="ECO:0000313" key="2">
    <source>
        <dbReference type="EMBL" id="MPY56774.1"/>
    </source>
</evidence>
<keyword evidence="1" id="KW-0472">Membrane</keyword>
<dbReference type="EMBL" id="VJZC01000023">
    <property type="protein sequence ID" value="MPY56774.1"/>
    <property type="molecule type" value="Genomic_DNA"/>
</dbReference>
<keyword evidence="1" id="KW-0812">Transmembrane</keyword>
<dbReference type="Proteomes" id="UP000400924">
    <property type="component" value="Unassembled WGS sequence"/>
</dbReference>
<name>A0A5N8XC65_9ACTN</name>
<keyword evidence="1" id="KW-1133">Transmembrane helix</keyword>
<proteinExistence type="predicted"/>
<keyword evidence="3" id="KW-1185">Reference proteome</keyword>